<name>A0A5C0UGX2_9PROT</name>
<evidence type="ECO:0000256" key="9">
    <source>
        <dbReference type="ARBA" id="ARBA00023310"/>
    </source>
</evidence>
<dbReference type="GO" id="GO:0046933">
    <property type="term" value="F:proton-transporting ATP synthase activity, rotational mechanism"/>
    <property type="evidence" value="ECO:0007669"/>
    <property type="project" value="InterPro"/>
</dbReference>
<comment type="function">
    <text evidence="1">Produces ATP from ADP in the presence of a proton gradient across the membrane. The gamma chain is believed to be important in regulating ATPase activity and the flow of protons through the CF(0) complex.</text>
</comment>
<evidence type="ECO:0000256" key="1">
    <source>
        <dbReference type="ARBA" id="ARBA00003456"/>
    </source>
</evidence>
<evidence type="ECO:0000256" key="6">
    <source>
        <dbReference type="ARBA" id="ARBA00023065"/>
    </source>
</evidence>
<dbReference type="GO" id="GO:0045259">
    <property type="term" value="C:proton-transporting ATP synthase complex"/>
    <property type="evidence" value="ECO:0007669"/>
    <property type="project" value="UniProtKB-KW"/>
</dbReference>
<evidence type="ECO:0000256" key="8">
    <source>
        <dbReference type="ARBA" id="ARBA00023196"/>
    </source>
</evidence>
<sequence length="255" mass="29929">MKLQVVESKIRNFSSIGRITSALKTISFIKIKKIKKEFDNIRESCKELNKMVEKRFYSNCSKSEHNYTENEKIKSIRVLFSIDKKFCKDFLFIASSYFKTIEPNQSDFFITFGKYAIEFSKFKNLKRNSVISNLNDSYEVVKEILKKMKTGKYRLFFDFYKNSESKFISQEILKPIKEKKLSCSDENLLYLNLTYQIYLASIENGLMESSSRAMAMSQASDTCDDMKHKLELELNRIRQEKITLEMTEIIGGMNA</sequence>
<keyword evidence="6" id="KW-0406">Ion transport</keyword>
<keyword evidence="4" id="KW-0813">Transport</keyword>
<evidence type="ECO:0000313" key="11">
    <source>
        <dbReference type="Proteomes" id="UP000324924"/>
    </source>
</evidence>
<evidence type="ECO:0000256" key="2">
    <source>
        <dbReference type="ARBA" id="ARBA00004170"/>
    </source>
</evidence>
<accession>A0A5C0UGX2</accession>
<evidence type="ECO:0000313" key="10">
    <source>
        <dbReference type="EMBL" id="QEK38947.1"/>
    </source>
</evidence>
<evidence type="ECO:0008006" key="12">
    <source>
        <dbReference type="Google" id="ProtNLM"/>
    </source>
</evidence>
<dbReference type="EMBL" id="CP043314">
    <property type="protein sequence ID" value="QEK38947.1"/>
    <property type="molecule type" value="Genomic_DNA"/>
</dbReference>
<dbReference type="Gene3D" id="3.40.1380.10">
    <property type="match status" value="1"/>
</dbReference>
<keyword evidence="9" id="KW-0066">ATP synthesis</keyword>
<evidence type="ECO:0000256" key="3">
    <source>
        <dbReference type="ARBA" id="ARBA00007681"/>
    </source>
</evidence>
<dbReference type="KEGG" id="nabu:FZC36_00650"/>
<dbReference type="RefSeq" id="WP_148972070.1">
    <property type="nucleotide sequence ID" value="NZ_CP043314.1"/>
</dbReference>
<dbReference type="InterPro" id="IPR000131">
    <property type="entry name" value="ATP_synth_F1_gsu"/>
</dbReference>
<keyword evidence="7" id="KW-0472">Membrane</keyword>
<protein>
    <recommendedName>
        <fullName evidence="12">F0F1 ATP synthase subunit gamma</fullName>
    </recommendedName>
</protein>
<dbReference type="SUPFAM" id="SSF52943">
    <property type="entry name" value="ATP synthase (F1-ATPase), gamma subunit"/>
    <property type="match status" value="1"/>
</dbReference>
<keyword evidence="11" id="KW-1185">Reference proteome</keyword>
<dbReference type="Proteomes" id="UP000324924">
    <property type="component" value="Chromosome"/>
</dbReference>
<evidence type="ECO:0000256" key="4">
    <source>
        <dbReference type="ARBA" id="ARBA00022448"/>
    </source>
</evidence>
<evidence type="ECO:0000256" key="5">
    <source>
        <dbReference type="ARBA" id="ARBA00022781"/>
    </source>
</evidence>
<proteinExistence type="inferred from homology"/>
<dbReference type="Pfam" id="PF00231">
    <property type="entry name" value="ATP-synt"/>
    <property type="match status" value="1"/>
</dbReference>
<dbReference type="PRINTS" id="PR00126">
    <property type="entry name" value="ATPASEGAMMA"/>
</dbReference>
<evidence type="ECO:0000256" key="7">
    <source>
        <dbReference type="ARBA" id="ARBA00023136"/>
    </source>
</evidence>
<gene>
    <name evidence="10" type="ORF">FZC36_00650</name>
</gene>
<dbReference type="AlphaFoldDB" id="A0A5C0UGX2"/>
<organism evidence="10 11">
    <name type="scientific">Candidatus Nesciobacter abundans</name>
    <dbReference type="NCBI Taxonomy" id="2601668"/>
    <lineage>
        <taxon>Bacteria</taxon>
        <taxon>Pseudomonadati</taxon>
        <taxon>Pseudomonadota</taxon>
        <taxon>Alphaproteobacteria</taxon>
        <taxon>Holosporales</taxon>
        <taxon>Holosporaceae</taxon>
        <taxon>Candidatus Nesciobacter</taxon>
    </lineage>
</organism>
<dbReference type="Gene3D" id="1.10.287.80">
    <property type="entry name" value="ATP synthase, gamma subunit, helix hairpin domain"/>
    <property type="match status" value="1"/>
</dbReference>
<dbReference type="InterPro" id="IPR035968">
    <property type="entry name" value="ATP_synth_F1_ATPase_gsu"/>
</dbReference>
<keyword evidence="8" id="KW-0139">CF(1)</keyword>
<comment type="similarity">
    <text evidence="3">Belongs to the ATPase gamma chain family.</text>
</comment>
<reference evidence="10 11" key="1">
    <citation type="submission" date="2019-08" db="EMBL/GenBank/DDBJ databases">
        <title>Highly reduced genomes of protist endosymbionts show evolutionary convergence.</title>
        <authorList>
            <person name="George E."/>
            <person name="Husnik F."/>
            <person name="Tashyreva D."/>
            <person name="Prokopchuk G."/>
            <person name="Horak A."/>
            <person name="Kwong W.K."/>
            <person name="Lukes J."/>
            <person name="Keeling P.J."/>
        </authorList>
    </citation>
    <scope>NUCLEOTIDE SEQUENCE [LARGE SCALE GENOMIC DNA]</scope>
    <source>
        <strain evidence="10">1604HC</strain>
    </source>
</reference>
<keyword evidence="5" id="KW-0375">Hydrogen ion transport</keyword>
<comment type="subcellular location">
    <subcellularLocation>
        <location evidence="2">Membrane</location>
        <topology evidence="2">Peripheral membrane protein</topology>
    </subcellularLocation>
</comment>
<dbReference type="OrthoDB" id="9812769at2"/>